<accession>A0A9D5M2E5</accession>
<sequence length="93" mass="10691">MYIKNGIAYAGEEKPLIKISGVRPLDNYKLWLRFNNGETKIFDFKPELDSPAFSPLKNKDIFVTVYIDYGIPVWNDGEIDISPEYLYNNSVPA</sequence>
<dbReference type="EMBL" id="JADCKB010000032">
    <property type="protein sequence ID" value="MBE5041055.1"/>
    <property type="molecule type" value="Genomic_DNA"/>
</dbReference>
<dbReference type="Pfam" id="PF10387">
    <property type="entry name" value="DUF2442"/>
    <property type="match status" value="1"/>
</dbReference>
<organism evidence="1 2">
    <name type="scientific">Ructibacterium gallinarum</name>
    <dbReference type="NCBI Taxonomy" id="2779355"/>
    <lineage>
        <taxon>Bacteria</taxon>
        <taxon>Bacillati</taxon>
        <taxon>Bacillota</taxon>
        <taxon>Clostridia</taxon>
        <taxon>Eubacteriales</taxon>
        <taxon>Oscillospiraceae</taxon>
        <taxon>Ructibacterium</taxon>
    </lineage>
</organism>
<dbReference type="AlphaFoldDB" id="A0A9D5M2E5"/>
<dbReference type="InterPro" id="IPR036782">
    <property type="entry name" value="NE0471-like_N"/>
</dbReference>
<keyword evidence="2" id="KW-1185">Reference proteome</keyword>
<gene>
    <name evidence="1" type="ORF">INF28_11355</name>
</gene>
<dbReference type="SUPFAM" id="SSF143880">
    <property type="entry name" value="NE0471 N-terminal domain-like"/>
    <property type="match status" value="1"/>
</dbReference>
<dbReference type="RefSeq" id="WP_226393592.1">
    <property type="nucleotide sequence ID" value="NZ_JADCKB010000032.1"/>
</dbReference>
<dbReference type="InterPro" id="IPR018841">
    <property type="entry name" value="DUF2442"/>
</dbReference>
<evidence type="ECO:0000313" key="2">
    <source>
        <dbReference type="Proteomes" id="UP000806542"/>
    </source>
</evidence>
<dbReference type="Proteomes" id="UP000806542">
    <property type="component" value="Unassembled WGS sequence"/>
</dbReference>
<evidence type="ECO:0000313" key="1">
    <source>
        <dbReference type="EMBL" id="MBE5041055.1"/>
    </source>
</evidence>
<comment type="caution">
    <text evidence="1">The sequence shown here is derived from an EMBL/GenBank/DDBJ whole genome shotgun (WGS) entry which is preliminary data.</text>
</comment>
<dbReference type="Gene3D" id="3.30.2020.10">
    <property type="entry name" value="NE0471-like N-terminal domain"/>
    <property type="match status" value="1"/>
</dbReference>
<protein>
    <submittedName>
        <fullName evidence="1">DUF2442 domain-containing protein</fullName>
    </submittedName>
</protein>
<name>A0A9D5M2E5_9FIRM</name>
<reference evidence="1" key="1">
    <citation type="submission" date="2020-10" db="EMBL/GenBank/DDBJ databases">
        <title>ChiBAC.</title>
        <authorList>
            <person name="Zenner C."/>
            <person name="Hitch T.C.A."/>
            <person name="Clavel T."/>
        </authorList>
    </citation>
    <scope>NUCLEOTIDE SEQUENCE</scope>
    <source>
        <strain evidence="1">DSM 107454</strain>
    </source>
</reference>
<proteinExistence type="predicted"/>